<name>A0A3P1C7S7_9BACT</name>
<accession>A0A3P1C7S7</accession>
<comment type="caution">
    <text evidence="2">The sequence shown here is derived from an EMBL/GenBank/DDBJ whole genome shotgun (WGS) entry which is preliminary data.</text>
</comment>
<reference evidence="2 3" key="1">
    <citation type="submission" date="2018-11" db="EMBL/GenBank/DDBJ databases">
        <authorList>
            <person name="Zhou Z."/>
            <person name="Wang G."/>
        </authorList>
    </citation>
    <scope>NUCLEOTIDE SEQUENCE [LARGE SCALE GENOMIC DNA]</scope>
    <source>
        <strain evidence="2 3">KCTC52004</strain>
    </source>
</reference>
<feature type="domain" description="Insertion element IS402-like" evidence="1">
    <location>
        <begin position="5"/>
        <end position="55"/>
    </location>
</feature>
<protein>
    <submittedName>
        <fullName evidence="2">Transposase</fullName>
    </submittedName>
</protein>
<evidence type="ECO:0000259" key="1">
    <source>
        <dbReference type="Pfam" id="PF13340"/>
    </source>
</evidence>
<dbReference type="EMBL" id="RQJO01000004">
    <property type="protein sequence ID" value="RRB09352.1"/>
    <property type="molecule type" value="Genomic_DNA"/>
</dbReference>
<evidence type="ECO:0000313" key="2">
    <source>
        <dbReference type="EMBL" id="RRB09352.1"/>
    </source>
</evidence>
<evidence type="ECO:0000313" key="3">
    <source>
        <dbReference type="Proteomes" id="UP000271925"/>
    </source>
</evidence>
<dbReference type="InterPro" id="IPR025161">
    <property type="entry name" value="IS402-like_dom"/>
</dbReference>
<dbReference type="AlphaFoldDB" id="A0A3P1C7S7"/>
<dbReference type="Proteomes" id="UP000271925">
    <property type="component" value="Unassembled WGS sequence"/>
</dbReference>
<proteinExistence type="predicted"/>
<dbReference type="RefSeq" id="WP_124868821.1">
    <property type="nucleotide sequence ID" value="NZ_RQJO01000004.1"/>
</dbReference>
<sequence length="124" mass="14356">MSVQRKSVHSLQLIVEAIFYLTKNGITWRDLLQGRKPWQTVDWYFRKWSHNDTWSVIEKGGHLLGLRVGKKPGFDSLPTSEQNGFFLWGRRVGAVDAEQVRRRGQVPLCIYLLLANIQSTKSRS</sequence>
<dbReference type="Pfam" id="PF13340">
    <property type="entry name" value="DUF4096"/>
    <property type="match status" value="1"/>
</dbReference>
<dbReference type="OrthoDB" id="1270539at2"/>
<gene>
    <name evidence="2" type="ORF">EHT25_00125</name>
</gene>
<keyword evidence="3" id="KW-1185">Reference proteome</keyword>
<organism evidence="2 3">
    <name type="scientific">Larkinella rosea</name>
    <dbReference type="NCBI Taxonomy" id="2025312"/>
    <lineage>
        <taxon>Bacteria</taxon>
        <taxon>Pseudomonadati</taxon>
        <taxon>Bacteroidota</taxon>
        <taxon>Cytophagia</taxon>
        <taxon>Cytophagales</taxon>
        <taxon>Spirosomataceae</taxon>
        <taxon>Larkinella</taxon>
    </lineage>
</organism>